<dbReference type="Gene3D" id="3.40.630.30">
    <property type="match status" value="1"/>
</dbReference>
<organism evidence="1 2">
    <name type="scientific">Siminovitchia fortis</name>
    <dbReference type="NCBI Taxonomy" id="254758"/>
    <lineage>
        <taxon>Bacteria</taxon>
        <taxon>Bacillati</taxon>
        <taxon>Bacillota</taxon>
        <taxon>Bacilli</taxon>
        <taxon>Bacillales</taxon>
        <taxon>Bacillaceae</taxon>
        <taxon>Siminovitchia</taxon>
    </lineage>
</organism>
<dbReference type="RefSeq" id="WP_120074132.1">
    <property type="nucleotide sequence ID" value="NZ_CP126113.1"/>
</dbReference>
<reference evidence="1" key="1">
    <citation type="submission" date="2018-12" db="EMBL/GenBank/DDBJ databases">
        <authorList>
            <person name="Sun L."/>
            <person name="Chen Z."/>
        </authorList>
    </citation>
    <scope>NUCLEOTIDE SEQUENCE [LARGE SCALE GENOMIC DNA]</scope>
    <source>
        <strain evidence="1">DSM 16012</strain>
    </source>
</reference>
<evidence type="ECO:0008006" key="3">
    <source>
        <dbReference type="Google" id="ProtNLM"/>
    </source>
</evidence>
<evidence type="ECO:0000313" key="1">
    <source>
        <dbReference type="EMBL" id="RWR07864.1"/>
    </source>
</evidence>
<protein>
    <recommendedName>
        <fullName evidence="3">FemAB family protein</fullName>
    </recommendedName>
</protein>
<comment type="caution">
    <text evidence="1">The sequence shown here is derived from an EMBL/GenBank/DDBJ whole genome shotgun (WGS) entry which is preliminary data.</text>
</comment>
<dbReference type="EMBL" id="QYTU02000028">
    <property type="protein sequence ID" value="RWR07864.1"/>
    <property type="molecule type" value="Genomic_DNA"/>
</dbReference>
<gene>
    <name evidence="1" type="ORF">D4N35_012535</name>
</gene>
<name>A0A443IPL6_9BACI</name>
<dbReference type="OrthoDB" id="5622654at2"/>
<dbReference type="SUPFAM" id="SSF55729">
    <property type="entry name" value="Acyl-CoA N-acyltransferases (Nat)"/>
    <property type="match status" value="1"/>
</dbReference>
<keyword evidence="2" id="KW-1185">Reference proteome</keyword>
<evidence type="ECO:0000313" key="2">
    <source>
        <dbReference type="Proteomes" id="UP000273811"/>
    </source>
</evidence>
<sequence>MLTFTYKVGLFNVTERVGKAGSSHFMEHETHVSLDMRLFITEDDVAEFVKPKNSVCLLMPNYIIDLRQTEEQIFKNISRSTRRNIRKAMNQDHFNFIEHENPTNEQVIKFSELYDEFAREINIKKCNVRKLKAIRDKGALVISYITNQNNQVLCAHAYLMNTRQAYGIYSVLRSYKKGDSIDGQTIGRANKYLDWRNIQSAKNKGCSWYNFGGKIFEEVDEKGKNVNQYKKSFGSISGYDLRVYKANGTVGKLFLLLLHFYYKWRRSHEYAFTFETLSTYQQNRRIS</sequence>
<accession>A0A443IPL6</accession>
<dbReference type="AlphaFoldDB" id="A0A443IPL6"/>
<proteinExistence type="predicted"/>
<dbReference type="InterPro" id="IPR016181">
    <property type="entry name" value="Acyl_CoA_acyltransferase"/>
</dbReference>
<dbReference type="Proteomes" id="UP000273811">
    <property type="component" value="Unassembled WGS sequence"/>
</dbReference>